<dbReference type="EMBL" id="CAIIXF020000002">
    <property type="protein sequence ID" value="CAH1777813.1"/>
    <property type="molecule type" value="Genomic_DNA"/>
</dbReference>
<keyword evidence="9" id="KW-0576">Peroxisome</keyword>
<name>A0A8J1TI34_OWEFU</name>
<keyword evidence="14" id="KW-1185">Reference proteome</keyword>
<dbReference type="GO" id="GO:0006144">
    <property type="term" value="P:purine nucleobase metabolic process"/>
    <property type="evidence" value="ECO:0007669"/>
    <property type="project" value="UniProtKB-KW"/>
</dbReference>
<dbReference type="SUPFAM" id="SSF158694">
    <property type="entry name" value="UraD-Like"/>
    <property type="match status" value="1"/>
</dbReference>
<keyword evidence="7" id="KW-0659">Purine metabolism</keyword>
<dbReference type="GO" id="GO:0000255">
    <property type="term" value="P:allantoin metabolic process"/>
    <property type="evidence" value="ECO:0007669"/>
    <property type="project" value="InterPro"/>
</dbReference>
<evidence type="ECO:0000256" key="8">
    <source>
        <dbReference type="ARBA" id="ARBA00022793"/>
    </source>
</evidence>
<evidence type="ECO:0000256" key="7">
    <source>
        <dbReference type="ARBA" id="ARBA00022631"/>
    </source>
</evidence>
<evidence type="ECO:0000256" key="6">
    <source>
        <dbReference type="ARBA" id="ARBA00012257"/>
    </source>
</evidence>
<dbReference type="GO" id="GO:0019628">
    <property type="term" value="P:urate catabolic process"/>
    <property type="evidence" value="ECO:0007669"/>
    <property type="project" value="UniProtKB-UniPathway"/>
</dbReference>
<dbReference type="Gene3D" id="1.10.3330.10">
    <property type="entry name" value="Oxo-4-hydroxy-4-carboxy-5-ureidoimidazoline decarboxylase"/>
    <property type="match status" value="1"/>
</dbReference>
<dbReference type="AlphaFoldDB" id="A0A8J1TI34"/>
<organism evidence="13 14">
    <name type="scientific">Owenia fusiformis</name>
    <name type="common">Polychaete worm</name>
    <dbReference type="NCBI Taxonomy" id="6347"/>
    <lineage>
        <taxon>Eukaryota</taxon>
        <taxon>Metazoa</taxon>
        <taxon>Spiralia</taxon>
        <taxon>Lophotrochozoa</taxon>
        <taxon>Annelida</taxon>
        <taxon>Polychaeta</taxon>
        <taxon>Sedentaria</taxon>
        <taxon>Canalipalpata</taxon>
        <taxon>Sabellida</taxon>
        <taxon>Oweniida</taxon>
        <taxon>Oweniidae</taxon>
        <taxon>Owenia</taxon>
    </lineage>
</organism>
<evidence type="ECO:0000256" key="4">
    <source>
        <dbReference type="ARBA" id="ARBA00004754"/>
    </source>
</evidence>
<dbReference type="PANTHER" id="PTHR43466">
    <property type="entry name" value="2-OXO-4-HYDROXY-4-CARBOXY-5-UREIDOIMIDAZOLINE DECARBOXYLASE-RELATED"/>
    <property type="match status" value="1"/>
</dbReference>
<evidence type="ECO:0000256" key="10">
    <source>
        <dbReference type="ARBA" id="ARBA00023239"/>
    </source>
</evidence>
<dbReference type="FunFam" id="1.10.3330.10:FF:000001">
    <property type="entry name" value="2-oxo-4-hydroxy-4-carboxy-5-ureidoimidazoline decarboxylase"/>
    <property type="match status" value="1"/>
</dbReference>
<dbReference type="InterPro" id="IPR017580">
    <property type="entry name" value="OHCU_decarboxylase-1"/>
</dbReference>
<dbReference type="InterPro" id="IPR036778">
    <property type="entry name" value="OHCU_decarboxylase_sf"/>
</dbReference>
<evidence type="ECO:0000256" key="12">
    <source>
        <dbReference type="ARBA" id="ARBA00032116"/>
    </source>
</evidence>
<comment type="caution">
    <text evidence="13">The sequence shown here is derived from an EMBL/GenBank/DDBJ whole genome shotgun (WGS) entry which is preliminary data.</text>
</comment>
<dbReference type="NCBIfam" id="TIGR03164">
    <property type="entry name" value="UHCUDC"/>
    <property type="match status" value="1"/>
</dbReference>
<dbReference type="Proteomes" id="UP000749559">
    <property type="component" value="Unassembled WGS sequence"/>
</dbReference>
<dbReference type="InterPro" id="IPR018020">
    <property type="entry name" value="OHCU_decarboxylase"/>
</dbReference>
<dbReference type="GO" id="GO:0005777">
    <property type="term" value="C:peroxisome"/>
    <property type="evidence" value="ECO:0007669"/>
    <property type="project" value="UniProtKB-SubCell"/>
</dbReference>
<evidence type="ECO:0000256" key="1">
    <source>
        <dbReference type="ARBA" id="ARBA00001163"/>
    </source>
</evidence>
<evidence type="ECO:0000313" key="14">
    <source>
        <dbReference type="Proteomes" id="UP000749559"/>
    </source>
</evidence>
<evidence type="ECO:0000256" key="3">
    <source>
        <dbReference type="ARBA" id="ARBA00004275"/>
    </source>
</evidence>
<evidence type="ECO:0000256" key="9">
    <source>
        <dbReference type="ARBA" id="ARBA00023140"/>
    </source>
</evidence>
<comment type="catalytic activity">
    <reaction evidence="1">
        <text>5-hydroxy-2-oxo-4-ureido-2,5-dihydro-1H-imidazole-5-carboxylate + H(+) = (S)-allantoin + CO2</text>
        <dbReference type="Rhea" id="RHEA:26301"/>
        <dbReference type="ChEBI" id="CHEBI:15378"/>
        <dbReference type="ChEBI" id="CHEBI:15678"/>
        <dbReference type="ChEBI" id="CHEBI:16526"/>
        <dbReference type="ChEBI" id="CHEBI:58639"/>
        <dbReference type="EC" id="4.1.1.97"/>
    </reaction>
</comment>
<gene>
    <name evidence="13" type="ORF">OFUS_LOCUS4807</name>
</gene>
<sequence length="169" mass="18957">MSLSMDSVNAMGYDNFINTFRNVVEHCPLAAASVWADRPFSSEKDLGEAFGAFLDSLSNNGKEGVLRLHPDLAGRIAKSGTLSKESSLEQSQAGLLDLTEDEQKQLGERNKLYQDKFGFPFVICVRENKKNAIIQGIKERLEHTKEEECEIGVENVKRIALLRIHDIFQ</sequence>
<reference evidence="13" key="1">
    <citation type="submission" date="2022-03" db="EMBL/GenBank/DDBJ databases">
        <authorList>
            <person name="Martin C."/>
        </authorList>
    </citation>
    <scope>NUCLEOTIDE SEQUENCE</scope>
</reference>
<keyword evidence="10" id="KW-0456">Lyase</keyword>
<dbReference type="GO" id="GO:0051997">
    <property type="term" value="F:2-oxo-4-hydroxy-4-carboxy-5-ureidoimidazoline decarboxylase activity"/>
    <property type="evidence" value="ECO:0007669"/>
    <property type="project" value="UniProtKB-EC"/>
</dbReference>
<comment type="similarity">
    <text evidence="5">Belongs to the OHCU decarboxylase family.</text>
</comment>
<comment type="function">
    <text evidence="2">Catalyzes the stereoselective decarboxylation of 2-oxo-4-hydroxy-4-carboxy-5-ureidoimidazoline (OHCU) to (S)-allantoin.</text>
</comment>
<comment type="pathway">
    <text evidence="4">Purine metabolism; urate degradation; (S)-allantoin from urate: step 3/3.</text>
</comment>
<keyword evidence="8" id="KW-0210">Decarboxylase</keyword>
<evidence type="ECO:0000256" key="11">
    <source>
        <dbReference type="ARBA" id="ARBA00030624"/>
    </source>
</evidence>
<dbReference type="UniPathway" id="UPA00394">
    <property type="reaction ID" value="UER00652"/>
</dbReference>
<evidence type="ECO:0000256" key="2">
    <source>
        <dbReference type="ARBA" id="ARBA00002506"/>
    </source>
</evidence>
<protein>
    <recommendedName>
        <fullName evidence="6">2-oxo-4-hydroxy-4-carboxy-5-ureidoimidazoline decarboxylase</fullName>
        <ecNumber evidence="6">4.1.1.97</ecNumber>
    </recommendedName>
    <alternativeName>
        <fullName evidence="12">Parahox neighbor</fullName>
    </alternativeName>
    <alternativeName>
        <fullName evidence="11">Ureidoimidazoline (2-oxo-4-hydroxy-4-carboxy-5-) decarboxylase</fullName>
    </alternativeName>
</protein>
<dbReference type="OrthoDB" id="9970124at2759"/>
<dbReference type="Pfam" id="PF09349">
    <property type="entry name" value="OHCU_decarbox"/>
    <property type="match status" value="1"/>
</dbReference>
<proteinExistence type="inferred from homology"/>
<dbReference type="EC" id="4.1.1.97" evidence="6"/>
<accession>A0A8J1TI34</accession>
<evidence type="ECO:0000256" key="5">
    <source>
        <dbReference type="ARBA" id="ARBA00005793"/>
    </source>
</evidence>
<evidence type="ECO:0000313" key="13">
    <source>
        <dbReference type="EMBL" id="CAH1777813.1"/>
    </source>
</evidence>
<dbReference type="PANTHER" id="PTHR43466:SF1">
    <property type="entry name" value="2-OXO-4-HYDROXY-4-CARBOXY-5-UREIDOIMIDAZOLINE DECARBOXYLASE-RELATED"/>
    <property type="match status" value="1"/>
</dbReference>
<comment type="subcellular location">
    <subcellularLocation>
        <location evidence="3">Peroxisome</location>
    </subcellularLocation>
</comment>